<dbReference type="OrthoDB" id="341421at2759"/>
<feature type="chain" id="PRO_5039900866" evidence="2">
    <location>
        <begin position="22"/>
        <end position="601"/>
    </location>
</feature>
<reference evidence="4" key="2">
    <citation type="submission" date="2021-04" db="EMBL/GenBank/DDBJ databases">
        <authorList>
            <person name="Podell S."/>
        </authorList>
    </citation>
    <scope>NUCLEOTIDE SEQUENCE</scope>
    <source>
        <strain evidence="4">Hildebrandi</strain>
    </source>
</reference>
<dbReference type="PROSITE" id="PS50280">
    <property type="entry name" value="SET"/>
    <property type="match status" value="1"/>
</dbReference>
<gene>
    <name evidence="4" type="ORF">IV203_016520</name>
</gene>
<accession>A0A9K3PHV8</accession>
<protein>
    <submittedName>
        <fullName evidence="4">Rubisco LSMT substrate-binding domain containing protein</fullName>
    </submittedName>
</protein>
<feature type="domain" description="SET" evidence="3">
    <location>
        <begin position="133"/>
        <end position="369"/>
    </location>
</feature>
<dbReference type="Pfam" id="PF09273">
    <property type="entry name" value="Rubis-subs-bind"/>
    <property type="match status" value="1"/>
</dbReference>
<feature type="signal peptide" evidence="2">
    <location>
        <begin position="1"/>
        <end position="21"/>
    </location>
</feature>
<feature type="compositionally biased region" description="Low complexity" evidence="1">
    <location>
        <begin position="41"/>
        <end position="53"/>
    </location>
</feature>
<proteinExistence type="predicted"/>
<comment type="caution">
    <text evidence="4">The sequence shown here is derived from an EMBL/GenBank/DDBJ whole genome shotgun (WGS) entry which is preliminary data.</text>
</comment>
<dbReference type="GO" id="GO:0016279">
    <property type="term" value="F:protein-lysine N-methyltransferase activity"/>
    <property type="evidence" value="ECO:0007669"/>
    <property type="project" value="InterPro"/>
</dbReference>
<name>A0A9K3PHV8_9STRA</name>
<dbReference type="InterPro" id="IPR044431">
    <property type="entry name" value="SET_RBCMT"/>
</dbReference>
<evidence type="ECO:0000256" key="1">
    <source>
        <dbReference type="SAM" id="MobiDB-lite"/>
    </source>
</evidence>
<dbReference type="CDD" id="cd19179">
    <property type="entry name" value="SET_RBCMT"/>
    <property type="match status" value="1"/>
</dbReference>
<dbReference type="EMBL" id="JAGRRH010000020">
    <property type="protein sequence ID" value="KAG7347815.1"/>
    <property type="molecule type" value="Genomic_DNA"/>
</dbReference>
<reference evidence="4" key="1">
    <citation type="journal article" date="2021" name="Sci. Rep.">
        <title>Diploid genomic architecture of Nitzschia inconspicua, an elite biomass production diatom.</title>
        <authorList>
            <person name="Oliver A."/>
            <person name="Podell S."/>
            <person name="Pinowska A."/>
            <person name="Traller J.C."/>
            <person name="Smith S.R."/>
            <person name="McClure R."/>
            <person name="Beliaev A."/>
            <person name="Bohutskyi P."/>
            <person name="Hill E.A."/>
            <person name="Rabines A."/>
            <person name="Zheng H."/>
            <person name="Allen L.Z."/>
            <person name="Kuo A."/>
            <person name="Grigoriev I.V."/>
            <person name="Allen A.E."/>
            <person name="Hazlebeck D."/>
            <person name="Allen E.E."/>
        </authorList>
    </citation>
    <scope>NUCLEOTIDE SEQUENCE</scope>
    <source>
        <strain evidence="4">Hildebrandi</strain>
    </source>
</reference>
<dbReference type="InterPro" id="IPR050600">
    <property type="entry name" value="SETD3_SETD6_MTase"/>
</dbReference>
<dbReference type="InterPro" id="IPR001214">
    <property type="entry name" value="SET_dom"/>
</dbReference>
<dbReference type="Proteomes" id="UP000693970">
    <property type="component" value="Unassembled WGS sequence"/>
</dbReference>
<keyword evidence="5" id="KW-1185">Reference proteome</keyword>
<evidence type="ECO:0000256" key="2">
    <source>
        <dbReference type="SAM" id="SignalP"/>
    </source>
</evidence>
<keyword evidence="2" id="KW-0732">Signal</keyword>
<dbReference type="InterPro" id="IPR015353">
    <property type="entry name" value="Rubisco_LSMT_subst-bd"/>
</dbReference>
<evidence type="ECO:0000259" key="3">
    <source>
        <dbReference type="PROSITE" id="PS50280"/>
    </source>
</evidence>
<organism evidence="4 5">
    <name type="scientific">Nitzschia inconspicua</name>
    <dbReference type="NCBI Taxonomy" id="303405"/>
    <lineage>
        <taxon>Eukaryota</taxon>
        <taxon>Sar</taxon>
        <taxon>Stramenopiles</taxon>
        <taxon>Ochrophyta</taxon>
        <taxon>Bacillariophyta</taxon>
        <taxon>Bacillariophyceae</taxon>
        <taxon>Bacillariophycidae</taxon>
        <taxon>Bacillariales</taxon>
        <taxon>Bacillariaceae</taxon>
        <taxon>Nitzschia</taxon>
    </lineage>
</organism>
<dbReference type="AlphaFoldDB" id="A0A9K3PHV8"/>
<dbReference type="Pfam" id="PF00856">
    <property type="entry name" value="SET"/>
    <property type="match status" value="1"/>
</dbReference>
<dbReference type="PANTHER" id="PTHR13271:SF123">
    <property type="entry name" value="RIBULOSE-1,5-BISPHOSPHATE CARBOXYLASE_OXYGENASE SMALL SUBUNIT N-METHYLTRANSFERASE I-RELATED"/>
    <property type="match status" value="1"/>
</dbReference>
<sequence>MRISYSSMLLTAVLFGNDVQAFVPSSTNIVQRQNFMANFNGNKGKMNSGSNKNVTRRRMAGGEGGESEWVKALLENTAPEPGAFEQEMKMKGLLGNKGGENTKLTANQELVAWLEKEGDVYLSEQSSWGEAPHPMAISTDTKDEITNESSGRGLLARRDINDGDNLLKIPIKLCLTKESARKAVGKDVLPPEINEYLAIACQLIHERYVLGDKSFYKPYIGVLPETTEVNPTFTWSDEDLVFLEGSPVIAATKSMQMKLQREYDALLGGEDGLCNKYPDRFPKDKFTYENWIWAFTMLFSRAIRLRSLKQGETLAMVPYADLINHSPFSQAYIDAREAGDWLFSTGEEEVILYADRGYRRMEQIYISYGQKSNAELLLLYGFAVERNPYNSVDVTVAIAPRTESFVKELNDDSIPVDPLAEEKIAFLESVGRDSIVDFPCYADRYPVELLEFLRLMQMTPEDTRGKALKDFDYSRTISAANEAAVLTSVIDAVKRQLDKYPNTEEEDAALIKDKAMFRLLSYNQRMAIRHRRNEKRLLKRTIAALENQIRKQGLDDPDLLRRAEGSTLGQLLPGDERKYGLKQKTALEDRLEKMGLPVDLR</sequence>
<feature type="region of interest" description="Disordered" evidence="1">
    <location>
        <begin position="41"/>
        <end position="62"/>
    </location>
</feature>
<evidence type="ECO:0000313" key="5">
    <source>
        <dbReference type="Proteomes" id="UP000693970"/>
    </source>
</evidence>
<evidence type="ECO:0000313" key="4">
    <source>
        <dbReference type="EMBL" id="KAG7347815.1"/>
    </source>
</evidence>
<dbReference type="PANTHER" id="PTHR13271">
    <property type="entry name" value="UNCHARACTERIZED PUTATIVE METHYLTRANSFERASE"/>
    <property type="match status" value="1"/>
</dbReference>